<comment type="caution">
    <text evidence="1">The sequence shown here is derived from an EMBL/GenBank/DDBJ whole genome shotgun (WGS) entry which is preliminary data.</text>
</comment>
<sequence length="501" mass="55004">MEMDVISSRLADALHIPPLNSNVALECMAPFKRLACRPLSDGDLEQLHLLLLIISADTSPPLARLARLPIVPTESGHLVIPENENVYNVGVGFQGVIPGAKTLSSRFAALMHQRVAGLLHRVGVEHAEGLQFFKQVLVPFLTSATQPGVEELLQCTHAARRFLQSSEHVEDLTPHLRSGMWVASDCQTRDSLETRSVCWCSPQNPLHLAPLPESLRKVYPQKWLYVSSAYLQSDAEIPSWQKFWTSLGVWPAFAVADGQSQELTALLRALSSATDSGAVAVSLVSFLAPHGELYTPYLQAGDGGSDREGAATHSVRQLLESRPWLPTRGGELVRVQDSWIPAANPLPLEEPFAFAPVVAELKKTWTALSFKAAASPRNLVAIIRKQAAARRQHSVHEWRCLYGRLMQVLDFTGSDVESQEALDFLRTSRWIFVPEHPRLLSGKRDAFDDRGAAVPRNGQFCSVAEVGGKEGFEVKVAVDCWVVPRRSGLAVVCEGAQLSTV</sequence>
<gene>
    <name evidence="1" type="ORF">SNAT2548_LOCUS27509</name>
</gene>
<evidence type="ECO:0000313" key="1">
    <source>
        <dbReference type="EMBL" id="CAE7490629.1"/>
    </source>
</evidence>
<name>A0A812STP8_9DINO</name>
<dbReference type="Proteomes" id="UP000604046">
    <property type="component" value="Unassembled WGS sequence"/>
</dbReference>
<evidence type="ECO:0000313" key="2">
    <source>
        <dbReference type="Proteomes" id="UP000604046"/>
    </source>
</evidence>
<dbReference type="AlphaFoldDB" id="A0A812STP8"/>
<proteinExistence type="predicted"/>
<accession>A0A812STP8</accession>
<organism evidence="1 2">
    <name type="scientific">Symbiodinium natans</name>
    <dbReference type="NCBI Taxonomy" id="878477"/>
    <lineage>
        <taxon>Eukaryota</taxon>
        <taxon>Sar</taxon>
        <taxon>Alveolata</taxon>
        <taxon>Dinophyceae</taxon>
        <taxon>Suessiales</taxon>
        <taxon>Symbiodiniaceae</taxon>
        <taxon>Symbiodinium</taxon>
    </lineage>
</organism>
<keyword evidence="2" id="KW-1185">Reference proteome</keyword>
<protein>
    <submittedName>
        <fullName evidence="1">Uncharacterized protein</fullName>
    </submittedName>
</protein>
<reference evidence="1" key="1">
    <citation type="submission" date="2021-02" db="EMBL/GenBank/DDBJ databases">
        <authorList>
            <person name="Dougan E. K."/>
            <person name="Rhodes N."/>
            <person name="Thang M."/>
            <person name="Chan C."/>
        </authorList>
    </citation>
    <scope>NUCLEOTIDE SEQUENCE</scope>
</reference>
<dbReference type="EMBL" id="CAJNDS010002475">
    <property type="protein sequence ID" value="CAE7490629.1"/>
    <property type="molecule type" value="Genomic_DNA"/>
</dbReference>